<keyword evidence="12" id="KW-1185">Reference proteome</keyword>
<evidence type="ECO:0000256" key="9">
    <source>
        <dbReference type="SAM" id="MobiDB-lite"/>
    </source>
</evidence>
<feature type="transmembrane region" description="Helical" evidence="10">
    <location>
        <begin position="223"/>
        <end position="245"/>
    </location>
</feature>
<evidence type="ECO:0000256" key="10">
    <source>
        <dbReference type="SAM" id="Phobius"/>
    </source>
</evidence>
<feature type="transmembrane region" description="Helical" evidence="10">
    <location>
        <begin position="278"/>
        <end position="299"/>
    </location>
</feature>
<dbReference type="PRINTS" id="PR00237">
    <property type="entry name" value="GPCRRHODOPSN"/>
</dbReference>
<feature type="transmembrane region" description="Helical" evidence="10">
    <location>
        <begin position="512"/>
        <end position="531"/>
    </location>
</feature>
<feature type="domain" description="G-protein coupled receptors family 1 profile" evidence="11">
    <location>
        <begin position="124"/>
        <end position="528"/>
    </location>
</feature>
<protein>
    <submittedName>
        <fullName evidence="13">Octopamine receptor beta-1R</fullName>
    </submittedName>
</protein>
<dbReference type="InterPro" id="IPR017452">
    <property type="entry name" value="GPCR_Rhodpsn_7TM"/>
</dbReference>
<keyword evidence="3 10" id="KW-0812">Transmembrane</keyword>
<dbReference type="GeneID" id="101850415"/>
<comment type="subcellular location">
    <subcellularLocation>
        <location evidence="1">Cell membrane</location>
        <topology evidence="1">Multi-pass membrane protein</topology>
    </subcellularLocation>
</comment>
<keyword evidence="2" id="KW-1003">Cell membrane</keyword>
<evidence type="ECO:0000256" key="4">
    <source>
        <dbReference type="ARBA" id="ARBA00022989"/>
    </source>
</evidence>
<keyword evidence="6 10" id="KW-0472">Membrane</keyword>
<evidence type="ECO:0000256" key="8">
    <source>
        <dbReference type="ARBA" id="ARBA00023224"/>
    </source>
</evidence>
<keyword evidence="5" id="KW-0297">G-protein coupled receptor</keyword>
<evidence type="ECO:0000256" key="6">
    <source>
        <dbReference type="ARBA" id="ARBA00023136"/>
    </source>
</evidence>
<dbReference type="Pfam" id="PF00001">
    <property type="entry name" value="7tm_1"/>
    <property type="match status" value="1"/>
</dbReference>
<dbReference type="InterPro" id="IPR000276">
    <property type="entry name" value="GPCR_Rhodpsn"/>
</dbReference>
<name>A0ABM0ZZT4_APLCA</name>
<dbReference type="RefSeq" id="XP_012937913.1">
    <property type="nucleotide sequence ID" value="XM_013082459.2"/>
</dbReference>
<evidence type="ECO:0000256" key="1">
    <source>
        <dbReference type="ARBA" id="ARBA00004651"/>
    </source>
</evidence>
<keyword evidence="7 13" id="KW-0675">Receptor</keyword>
<dbReference type="SUPFAM" id="SSF81321">
    <property type="entry name" value="Family A G protein-coupled receptor-like"/>
    <property type="match status" value="1"/>
</dbReference>
<dbReference type="SMART" id="SM01381">
    <property type="entry name" value="7TM_GPCR_Srsx"/>
    <property type="match status" value="1"/>
</dbReference>
<dbReference type="PANTHER" id="PTHR24248">
    <property type="entry name" value="ADRENERGIC RECEPTOR-RELATED G-PROTEIN COUPLED RECEPTOR"/>
    <property type="match status" value="1"/>
</dbReference>
<proteinExistence type="predicted"/>
<evidence type="ECO:0000259" key="11">
    <source>
        <dbReference type="PROSITE" id="PS50262"/>
    </source>
</evidence>
<reference evidence="13" key="1">
    <citation type="submission" date="2025-08" db="UniProtKB">
        <authorList>
            <consortium name="RefSeq"/>
        </authorList>
    </citation>
    <scope>IDENTIFICATION</scope>
</reference>
<accession>A0ABM0ZZT4</accession>
<evidence type="ECO:0000313" key="12">
    <source>
        <dbReference type="Proteomes" id="UP000694888"/>
    </source>
</evidence>
<evidence type="ECO:0000256" key="7">
    <source>
        <dbReference type="ARBA" id="ARBA00023170"/>
    </source>
</evidence>
<feature type="compositionally biased region" description="Polar residues" evidence="9">
    <location>
        <begin position="404"/>
        <end position="440"/>
    </location>
</feature>
<dbReference type="Gene3D" id="1.20.1070.10">
    <property type="entry name" value="Rhodopsin 7-helix transmembrane proteins"/>
    <property type="match status" value="2"/>
</dbReference>
<evidence type="ECO:0000256" key="3">
    <source>
        <dbReference type="ARBA" id="ARBA00022692"/>
    </source>
</evidence>
<feature type="transmembrane region" description="Helical" evidence="10">
    <location>
        <begin position="478"/>
        <end position="500"/>
    </location>
</feature>
<keyword evidence="8" id="KW-0807">Transducer</keyword>
<feature type="transmembrane region" description="Helical" evidence="10">
    <location>
        <begin position="145"/>
        <end position="169"/>
    </location>
</feature>
<sequence>MRPYPSQNFHSGNSSPWNKVIATNVIQSNTTSAPTLSSVLNSSVASSFHPGEEVFVTQSSIHSRIFVTSPWESDALLNSTSTRATWCDDLQGSDFIYTPTIYSAPVRHLIAVFFIIIMIITVAGNAVVIIIVFTDRPLRRITSGLVVSMAAADILVALCGELQSVIMMMSQSSWAVSDVMCEIFTSTDLYFSLSELLHITCLAGDRYLAICYPFKYERIGRRYLVFSISVSWTLPLAFSFLPILVHWHRLGLEDLYECLSGLETHVCTLFPNKGFSTVSFLVMFAFPTALMCYCYVHIYRASKAQRKRMSSVTLGAYSDAEDPAVVSLTQPDSVQNGAHPHRPSVDVTKMPVLPEEHSANTSFIIDDCERDHAESCSSGDNIDDIDVEEGDQNGQGVCNVPEFSISSGVNGTVSQSNSSVSFQKENGANSRPTTPDVSQTKRVKLKNRKYRPAKKRSISGYKLSFLGEDFRAARSISIVFICYTVTWTPYWITILIMPYVGPQNVPDPVIGAGIWLAYFGSAVNPFVYYFSNTAVKKGIKRLLRKIWHRLGNRDHPIRNNSYT</sequence>
<feature type="region of interest" description="Disordered" evidence="9">
    <location>
        <begin position="374"/>
        <end position="443"/>
    </location>
</feature>
<dbReference type="Proteomes" id="UP000694888">
    <property type="component" value="Unplaced"/>
</dbReference>
<feature type="compositionally biased region" description="Acidic residues" evidence="9">
    <location>
        <begin position="381"/>
        <end position="391"/>
    </location>
</feature>
<evidence type="ECO:0000313" key="13">
    <source>
        <dbReference type="RefSeq" id="XP_012937913.1"/>
    </source>
</evidence>
<feature type="transmembrane region" description="Helical" evidence="10">
    <location>
        <begin position="109"/>
        <end position="133"/>
    </location>
</feature>
<organism evidence="12 13">
    <name type="scientific">Aplysia californica</name>
    <name type="common">California sea hare</name>
    <dbReference type="NCBI Taxonomy" id="6500"/>
    <lineage>
        <taxon>Eukaryota</taxon>
        <taxon>Metazoa</taxon>
        <taxon>Spiralia</taxon>
        <taxon>Lophotrochozoa</taxon>
        <taxon>Mollusca</taxon>
        <taxon>Gastropoda</taxon>
        <taxon>Heterobranchia</taxon>
        <taxon>Euthyneura</taxon>
        <taxon>Tectipleura</taxon>
        <taxon>Aplysiida</taxon>
        <taxon>Aplysioidea</taxon>
        <taxon>Aplysiidae</taxon>
        <taxon>Aplysia</taxon>
    </lineage>
</organism>
<gene>
    <name evidence="13" type="primary">LOC101850415</name>
</gene>
<evidence type="ECO:0000256" key="2">
    <source>
        <dbReference type="ARBA" id="ARBA00022475"/>
    </source>
</evidence>
<keyword evidence="4 10" id="KW-1133">Transmembrane helix</keyword>
<evidence type="ECO:0000256" key="5">
    <source>
        <dbReference type="ARBA" id="ARBA00023040"/>
    </source>
</evidence>
<dbReference type="PROSITE" id="PS50262">
    <property type="entry name" value="G_PROTEIN_RECEP_F1_2"/>
    <property type="match status" value="1"/>
</dbReference>